<reference evidence="2 3" key="1">
    <citation type="submission" date="2020-01" db="EMBL/GenBank/DDBJ databases">
        <title>Anaeroalcalibacter tamaniensis gen. nov., sp. nov., moderately halophilic strictly anaerobic fermenter bacterium from mud volcano of Taman peninsula.</title>
        <authorList>
            <person name="Frolova A."/>
            <person name="Merkel A.Y."/>
            <person name="Slobodkin A.I."/>
        </authorList>
    </citation>
    <scope>NUCLEOTIDE SEQUENCE [LARGE SCALE GENOMIC DNA]</scope>
    <source>
        <strain evidence="2 3">F-3ap</strain>
    </source>
</reference>
<evidence type="ECO:0000256" key="1">
    <source>
        <dbReference type="SAM" id="MobiDB-lite"/>
    </source>
</evidence>
<comment type="caution">
    <text evidence="2">The sequence shown here is derived from an EMBL/GenBank/DDBJ whole genome shotgun (WGS) entry which is preliminary data.</text>
</comment>
<sequence>MKIRNNQGKTGEFSIFSGANRGSCAIMGRRKNNRRCSGRGPGVAAGDRERKVQQNDGAIGGPEYGDTGQEFLKG</sequence>
<protein>
    <submittedName>
        <fullName evidence="2">Uncharacterized protein</fullName>
    </submittedName>
</protein>
<keyword evidence="3" id="KW-1185">Reference proteome</keyword>
<dbReference type="EMBL" id="JAAEEH010000016">
    <property type="protein sequence ID" value="NDL67545.1"/>
    <property type="molecule type" value="Genomic_DNA"/>
</dbReference>
<evidence type="ECO:0000313" key="2">
    <source>
        <dbReference type="EMBL" id="NDL67545.1"/>
    </source>
</evidence>
<evidence type="ECO:0000313" key="3">
    <source>
        <dbReference type="Proteomes" id="UP000461585"/>
    </source>
</evidence>
<proteinExistence type="predicted"/>
<gene>
    <name evidence="2" type="ORF">GXN74_07280</name>
</gene>
<dbReference type="AlphaFoldDB" id="A0A7X5HVR4"/>
<dbReference type="Proteomes" id="UP000461585">
    <property type="component" value="Unassembled WGS sequence"/>
</dbReference>
<feature type="region of interest" description="Disordered" evidence="1">
    <location>
        <begin position="31"/>
        <end position="74"/>
    </location>
</feature>
<dbReference type="RefSeq" id="WP_162370274.1">
    <property type="nucleotide sequence ID" value="NZ_JAAEEH010000016.1"/>
</dbReference>
<accession>A0A7X5HVR4</accession>
<organism evidence="2 3">
    <name type="scientific">Anaerotalea alkaliphila</name>
    <dbReference type="NCBI Taxonomy" id="2662126"/>
    <lineage>
        <taxon>Bacteria</taxon>
        <taxon>Bacillati</taxon>
        <taxon>Bacillota</taxon>
        <taxon>Clostridia</taxon>
        <taxon>Eubacteriales</taxon>
        <taxon>Anaerotalea</taxon>
    </lineage>
</organism>
<name>A0A7X5HVR4_9FIRM</name>